<sequence length="390" mass="40011">MGWLASVIFFYFFMLGQCYKWSYSHPGIHTVHVPAGPPVTLVFGSKLIQEERVLYKVFSSNLYPPINVTADIPDCRTSGSGETVLKVNDITLDTSFAPSFCPSDNHSSSKARLYESQQGSNIVQFQGYLEENWLERLFHNDSDVSSATQGGHSGVELSSSFAEPGSYTVKVPEGVTKARVLVIGGGGGGGSGGACGATPVGGGGGGAGGTAFGEVSVNPGEEITFVVGKGGSGGQRGYGGKDGTSSVFGDLTGNGGSGGTSGTTDGPGEGGRGGGASGTNVKDGNSGKYGAFSRGGEGGKPHFYELYTNGEGGTGGSFYGDDGQPGSDGLVHIIFEPSASAQDWGHFLAGNEQPAERCGLFTVIAKGPWHMSDISDDDDEEEEDVLDSAV</sequence>
<evidence type="ECO:0000256" key="1">
    <source>
        <dbReference type="SAM" id="MobiDB-lite"/>
    </source>
</evidence>
<gene>
    <name evidence="4" type="ORF">GAYE_SCF03G2300</name>
</gene>
<dbReference type="Proteomes" id="UP001300502">
    <property type="component" value="Unassembled WGS sequence"/>
</dbReference>
<feature type="region of interest" description="Disordered" evidence="1">
    <location>
        <begin position="229"/>
        <end position="295"/>
    </location>
</feature>
<organism evidence="4 5">
    <name type="scientific">Galdieria yellowstonensis</name>
    <dbReference type="NCBI Taxonomy" id="3028027"/>
    <lineage>
        <taxon>Eukaryota</taxon>
        <taxon>Rhodophyta</taxon>
        <taxon>Bangiophyceae</taxon>
        <taxon>Galdieriales</taxon>
        <taxon>Galdieriaceae</taxon>
        <taxon>Galdieria</taxon>
    </lineage>
</organism>
<keyword evidence="5" id="KW-1185">Reference proteome</keyword>
<feature type="compositionally biased region" description="Acidic residues" evidence="1">
    <location>
        <begin position="374"/>
        <end position="390"/>
    </location>
</feature>
<comment type="caution">
    <text evidence="4">The sequence shown here is derived from an EMBL/GenBank/DDBJ whole genome shotgun (WGS) entry which is preliminary data.</text>
</comment>
<dbReference type="InterPro" id="IPR049304">
    <property type="entry name" value="Gly_rich_dom"/>
</dbReference>
<feature type="signal peptide" evidence="2">
    <location>
        <begin position="1"/>
        <end position="18"/>
    </location>
</feature>
<dbReference type="EMBL" id="JANCYU010000023">
    <property type="protein sequence ID" value="KAK4524399.1"/>
    <property type="molecule type" value="Genomic_DNA"/>
</dbReference>
<evidence type="ECO:0000256" key="2">
    <source>
        <dbReference type="SAM" id="SignalP"/>
    </source>
</evidence>
<feature type="chain" id="PRO_5043720753" description="Glycine-rich domain-containing protein" evidence="2">
    <location>
        <begin position="19"/>
        <end position="390"/>
    </location>
</feature>
<evidence type="ECO:0000313" key="5">
    <source>
        <dbReference type="Proteomes" id="UP001300502"/>
    </source>
</evidence>
<keyword evidence="2" id="KW-0732">Signal</keyword>
<name>A0AAV9IAM2_9RHOD</name>
<feature type="region of interest" description="Disordered" evidence="1">
    <location>
        <begin position="371"/>
        <end position="390"/>
    </location>
</feature>
<feature type="compositionally biased region" description="Gly residues" evidence="1">
    <location>
        <begin position="229"/>
        <end position="242"/>
    </location>
</feature>
<dbReference type="AlphaFoldDB" id="A0AAV9IAM2"/>
<reference evidence="4 5" key="1">
    <citation type="submission" date="2022-07" db="EMBL/GenBank/DDBJ databases">
        <title>Genome-wide signatures of adaptation to extreme environments.</title>
        <authorList>
            <person name="Cho C.H."/>
            <person name="Yoon H.S."/>
        </authorList>
    </citation>
    <scope>NUCLEOTIDE SEQUENCE [LARGE SCALE GENOMIC DNA]</scope>
    <source>
        <strain evidence="4 5">108.79 E11</strain>
    </source>
</reference>
<accession>A0AAV9IAM2</accession>
<protein>
    <recommendedName>
        <fullName evidence="3">Glycine-rich domain-containing protein</fullName>
    </recommendedName>
</protein>
<evidence type="ECO:0000259" key="3">
    <source>
        <dbReference type="Pfam" id="PF21722"/>
    </source>
</evidence>
<feature type="compositionally biased region" description="Gly residues" evidence="1">
    <location>
        <begin position="252"/>
        <end position="277"/>
    </location>
</feature>
<proteinExistence type="predicted"/>
<feature type="domain" description="Glycine-rich" evidence="3">
    <location>
        <begin position="164"/>
        <end position="328"/>
    </location>
</feature>
<evidence type="ECO:0000313" key="4">
    <source>
        <dbReference type="EMBL" id="KAK4524399.1"/>
    </source>
</evidence>
<dbReference type="Pfam" id="PF21722">
    <property type="entry name" value="Gly_rich_2"/>
    <property type="match status" value="1"/>
</dbReference>